<feature type="region of interest" description="Disordered" evidence="1">
    <location>
        <begin position="197"/>
        <end position="290"/>
    </location>
</feature>
<protein>
    <submittedName>
        <fullName evidence="2">Uncharacterized protein</fullName>
    </submittedName>
</protein>
<dbReference type="EMBL" id="ML987195">
    <property type="protein sequence ID" value="KAF2248964.1"/>
    <property type="molecule type" value="Genomic_DNA"/>
</dbReference>
<dbReference type="Proteomes" id="UP000800094">
    <property type="component" value="Unassembled WGS sequence"/>
</dbReference>
<dbReference type="GeneID" id="54588882"/>
<feature type="compositionally biased region" description="Basic residues" evidence="1">
    <location>
        <begin position="208"/>
        <end position="221"/>
    </location>
</feature>
<accession>A0A6A6IEG4</accession>
<reference evidence="2" key="1">
    <citation type="journal article" date="2020" name="Stud. Mycol.">
        <title>101 Dothideomycetes genomes: a test case for predicting lifestyles and emergence of pathogens.</title>
        <authorList>
            <person name="Haridas S."/>
            <person name="Albert R."/>
            <person name="Binder M."/>
            <person name="Bloem J."/>
            <person name="Labutti K."/>
            <person name="Salamov A."/>
            <person name="Andreopoulos B."/>
            <person name="Baker S."/>
            <person name="Barry K."/>
            <person name="Bills G."/>
            <person name="Bluhm B."/>
            <person name="Cannon C."/>
            <person name="Castanera R."/>
            <person name="Culley D."/>
            <person name="Daum C."/>
            <person name="Ezra D."/>
            <person name="Gonzalez J."/>
            <person name="Henrissat B."/>
            <person name="Kuo A."/>
            <person name="Liang C."/>
            <person name="Lipzen A."/>
            <person name="Lutzoni F."/>
            <person name="Magnuson J."/>
            <person name="Mondo S."/>
            <person name="Nolan M."/>
            <person name="Ohm R."/>
            <person name="Pangilinan J."/>
            <person name="Park H.-J."/>
            <person name="Ramirez L."/>
            <person name="Alfaro M."/>
            <person name="Sun H."/>
            <person name="Tritt A."/>
            <person name="Yoshinaga Y."/>
            <person name="Zwiers L.-H."/>
            <person name="Turgeon B."/>
            <person name="Goodwin S."/>
            <person name="Spatafora J."/>
            <person name="Crous P."/>
            <person name="Grigoriev I."/>
        </authorList>
    </citation>
    <scope>NUCLEOTIDE SEQUENCE</scope>
    <source>
        <strain evidence="2">CBS 122368</strain>
    </source>
</reference>
<feature type="compositionally biased region" description="Low complexity" evidence="1">
    <location>
        <begin position="225"/>
        <end position="245"/>
    </location>
</feature>
<gene>
    <name evidence="2" type="ORF">BU26DRAFT_604902</name>
</gene>
<dbReference type="RefSeq" id="XP_033683968.1">
    <property type="nucleotide sequence ID" value="XM_033835552.1"/>
</dbReference>
<sequence>MSSHVSDMVSATPAAQATPVSPPNVAAQDSSAVQATPVVQPTVAVQPPVVQTTPAGQTSTKLTHERLINKLMIQYEKVAETYPDEKDQERVKALQAVIQEAIDDTKAVMDSGEYVSPGQMKHDVDYQIQKVHKRFDLHAKLVKFVRDHRRKNMIEEYTPENAGNAHTTPGPSEAAAAQQSQAVFQSPGVEAASILESMRTSKPASKPAAKKSAAKTSHIIKRSIPAAAPATRQPATTQQATTQPALSSKAKGKQRAVEPSSPISPTNNKRKRSGDDNTAAAPTTPPKRSKYAGFLSVPVIDTTKTAEQVFFDGVEYAVQNYLVQMNGMANEMTRTFAHSGDFQKYVMHGLGLGIRDGEVVNVATYGQDAGGE</sequence>
<evidence type="ECO:0000256" key="1">
    <source>
        <dbReference type="SAM" id="MobiDB-lite"/>
    </source>
</evidence>
<evidence type="ECO:0000313" key="2">
    <source>
        <dbReference type="EMBL" id="KAF2248964.1"/>
    </source>
</evidence>
<name>A0A6A6IEG4_9PLEO</name>
<proteinExistence type="predicted"/>
<dbReference type="AlphaFoldDB" id="A0A6A6IEG4"/>
<keyword evidence="3" id="KW-1185">Reference proteome</keyword>
<organism evidence="2 3">
    <name type="scientific">Trematosphaeria pertusa</name>
    <dbReference type="NCBI Taxonomy" id="390896"/>
    <lineage>
        <taxon>Eukaryota</taxon>
        <taxon>Fungi</taxon>
        <taxon>Dikarya</taxon>
        <taxon>Ascomycota</taxon>
        <taxon>Pezizomycotina</taxon>
        <taxon>Dothideomycetes</taxon>
        <taxon>Pleosporomycetidae</taxon>
        <taxon>Pleosporales</taxon>
        <taxon>Massarineae</taxon>
        <taxon>Trematosphaeriaceae</taxon>
        <taxon>Trematosphaeria</taxon>
    </lineage>
</organism>
<feature type="region of interest" description="Disordered" evidence="1">
    <location>
        <begin position="155"/>
        <end position="182"/>
    </location>
</feature>
<feature type="region of interest" description="Disordered" evidence="1">
    <location>
        <begin position="1"/>
        <end position="33"/>
    </location>
</feature>
<evidence type="ECO:0000313" key="3">
    <source>
        <dbReference type="Proteomes" id="UP000800094"/>
    </source>
</evidence>